<gene>
    <name evidence="1" type="ORF">H9890_08855</name>
</gene>
<proteinExistence type="predicted"/>
<accession>A0A9D1QCI7</accession>
<evidence type="ECO:0000313" key="2">
    <source>
        <dbReference type="Proteomes" id="UP000823933"/>
    </source>
</evidence>
<dbReference type="NCBIfam" id="TIGR03831">
    <property type="entry name" value="YgiT_finger"/>
    <property type="match status" value="1"/>
</dbReference>
<comment type="caution">
    <text evidence="1">The sequence shown here is derived from an EMBL/GenBank/DDBJ whole genome shotgun (WGS) entry which is preliminary data.</text>
</comment>
<reference evidence="1" key="1">
    <citation type="journal article" date="2021" name="PeerJ">
        <title>Extensive microbial diversity within the chicken gut microbiome revealed by metagenomics and culture.</title>
        <authorList>
            <person name="Gilroy R."/>
            <person name="Ravi A."/>
            <person name="Getino M."/>
            <person name="Pursley I."/>
            <person name="Horton D.L."/>
            <person name="Alikhan N.F."/>
            <person name="Baker D."/>
            <person name="Gharbi K."/>
            <person name="Hall N."/>
            <person name="Watson M."/>
            <person name="Adriaenssens E.M."/>
            <person name="Foster-Nyarko E."/>
            <person name="Jarju S."/>
            <person name="Secka A."/>
            <person name="Antonio M."/>
            <person name="Oren A."/>
            <person name="Chaudhuri R.R."/>
            <person name="La Ragione R."/>
            <person name="Hildebrand F."/>
            <person name="Pallen M.J."/>
        </authorList>
    </citation>
    <scope>NUCLEOTIDE SEQUENCE</scope>
    <source>
        <strain evidence="1">ChiHcolR34-3080</strain>
    </source>
</reference>
<evidence type="ECO:0000313" key="1">
    <source>
        <dbReference type="EMBL" id="HIW09491.1"/>
    </source>
</evidence>
<name>A0A9D1QCI7_9FIRM</name>
<dbReference type="InterPro" id="IPR022453">
    <property type="entry name" value="Znf_MqsA-type"/>
</dbReference>
<dbReference type="Gene3D" id="3.10.20.860">
    <property type="match status" value="1"/>
</dbReference>
<dbReference type="AlphaFoldDB" id="A0A9D1QCI7"/>
<protein>
    <submittedName>
        <fullName evidence="1">Type II toxin-antitoxin system MqsA family antitoxin</fullName>
    </submittedName>
</protein>
<dbReference type="Proteomes" id="UP000823933">
    <property type="component" value="Unassembled WGS sequence"/>
</dbReference>
<reference evidence="1" key="2">
    <citation type="submission" date="2021-04" db="EMBL/GenBank/DDBJ databases">
        <authorList>
            <person name="Gilroy R."/>
        </authorList>
    </citation>
    <scope>NUCLEOTIDE SEQUENCE</scope>
    <source>
        <strain evidence="1">ChiHcolR34-3080</strain>
    </source>
</reference>
<dbReference type="EMBL" id="DXHQ01000102">
    <property type="protein sequence ID" value="HIW09491.1"/>
    <property type="molecule type" value="Genomic_DNA"/>
</dbReference>
<dbReference type="CDD" id="cd12870">
    <property type="entry name" value="MqsA"/>
    <property type="match status" value="1"/>
</dbReference>
<sequence>MSCFFCKGEMKPDTTIHTVQLANCIVVIKNVPCLRCAQCGETVFSAETIEKIEHILRLAEQALAEITVVNFPDCAA</sequence>
<organism evidence="1 2">
    <name type="scientific">Candidatus Faecalibacterium intestinigallinarum</name>
    <dbReference type="NCBI Taxonomy" id="2838581"/>
    <lineage>
        <taxon>Bacteria</taxon>
        <taxon>Bacillati</taxon>
        <taxon>Bacillota</taxon>
        <taxon>Clostridia</taxon>
        <taxon>Eubacteriales</taxon>
        <taxon>Oscillospiraceae</taxon>
        <taxon>Faecalibacterium</taxon>
    </lineage>
</organism>